<dbReference type="InterPro" id="IPR051531">
    <property type="entry name" value="N-acetyltransferase"/>
</dbReference>
<comment type="caution">
    <text evidence="3">The sequence shown here is derived from an EMBL/GenBank/DDBJ whole genome shotgun (WGS) entry which is preliminary data.</text>
</comment>
<dbReference type="Proteomes" id="UP000642938">
    <property type="component" value="Unassembled WGS sequence"/>
</dbReference>
<reference evidence="2" key="4">
    <citation type="submission" date="2024-05" db="EMBL/GenBank/DDBJ databases">
        <authorList>
            <person name="Sun Q."/>
            <person name="Zhou Y."/>
        </authorList>
    </citation>
    <scope>NUCLEOTIDE SEQUENCE</scope>
    <source>
        <strain evidence="2">CGMCC 1.15287</strain>
    </source>
</reference>
<evidence type="ECO:0000313" key="3">
    <source>
        <dbReference type="EMBL" id="MBB4108369.1"/>
    </source>
</evidence>
<dbReference type="EMBL" id="JACIEF010000002">
    <property type="protein sequence ID" value="MBB4108369.1"/>
    <property type="molecule type" value="Genomic_DNA"/>
</dbReference>
<gene>
    <name evidence="2" type="ORF">GCM10007422_03050</name>
    <name evidence="3" type="ORF">GGQ60_002350</name>
</gene>
<dbReference type="GO" id="GO:0008999">
    <property type="term" value="F:protein-N-terminal-alanine acetyltransferase activity"/>
    <property type="evidence" value="ECO:0007669"/>
    <property type="project" value="UniProtKB-EC"/>
</dbReference>
<evidence type="ECO:0000313" key="5">
    <source>
        <dbReference type="Proteomes" id="UP000642938"/>
    </source>
</evidence>
<dbReference type="CDD" id="cd04301">
    <property type="entry name" value="NAT_SF"/>
    <property type="match status" value="1"/>
</dbReference>
<organism evidence="3 4">
    <name type="scientific">Pedobacter zeae</name>
    <dbReference type="NCBI Taxonomy" id="1737356"/>
    <lineage>
        <taxon>Bacteria</taxon>
        <taxon>Pseudomonadati</taxon>
        <taxon>Bacteroidota</taxon>
        <taxon>Sphingobacteriia</taxon>
        <taxon>Sphingobacteriales</taxon>
        <taxon>Sphingobacteriaceae</taxon>
        <taxon>Pedobacter</taxon>
    </lineage>
</organism>
<evidence type="ECO:0000259" key="1">
    <source>
        <dbReference type="PROSITE" id="PS51186"/>
    </source>
</evidence>
<feature type="domain" description="N-acetyltransferase" evidence="1">
    <location>
        <begin position="17"/>
        <end position="178"/>
    </location>
</feature>
<dbReference type="PANTHER" id="PTHR43792">
    <property type="entry name" value="GNAT FAMILY, PUTATIVE (AFU_ORTHOLOGUE AFUA_3G00765)-RELATED-RELATED"/>
    <property type="match status" value="1"/>
</dbReference>
<dbReference type="PANTHER" id="PTHR43792:SF1">
    <property type="entry name" value="N-ACETYLTRANSFERASE DOMAIN-CONTAINING PROTEIN"/>
    <property type="match status" value="1"/>
</dbReference>
<dbReference type="EMBL" id="BMHZ01000001">
    <property type="protein sequence ID" value="GGG93234.1"/>
    <property type="molecule type" value="Genomic_DNA"/>
</dbReference>
<dbReference type="AlphaFoldDB" id="A0A7W6P6Y3"/>
<name>A0A7W6P6Y3_9SPHI</name>
<evidence type="ECO:0000313" key="2">
    <source>
        <dbReference type="EMBL" id="GGG93234.1"/>
    </source>
</evidence>
<dbReference type="Proteomes" id="UP000532273">
    <property type="component" value="Unassembled WGS sequence"/>
</dbReference>
<dbReference type="Pfam" id="PF13302">
    <property type="entry name" value="Acetyltransf_3"/>
    <property type="match status" value="1"/>
</dbReference>
<dbReference type="InterPro" id="IPR000182">
    <property type="entry name" value="GNAT_dom"/>
</dbReference>
<accession>A0A7W6P6Y3</accession>
<reference evidence="3 4" key="3">
    <citation type="submission" date="2020-08" db="EMBL/GenBank/DDBJ databases">
        <title>Genomic Encyclopedia of Type Strains, Phase IV (KMG-IV): sequencing the most valuable type-strain genomes for metagenomic binning, comparative biology and taxonomic classification.</title>
        <authorList>
            <person name="Goeker M."/>
        </authorList>
    </citation>
    <scope>NUCLEOTIDE SEQUENCE [LARGE SCALE GENOMIC DNA]</scope>
    <source>
        <strain evidence="3 4">DSM 100774</strain>
    </source>
</reference>
<keyword evidence="5" id="KW-1185">Reference proteome</keyword>
<keyword evidence="3" id="KW-0012">Acyltransferase</keyword>
<keyword evidence="3" id="KW-0808">Transferase</keyword>
<proteinExistence type="predicted"/>
<dbReference type="Gene3D" id="3.40.630.30">
    <property type="match status" value="1"/>
</dbReference>
<dbReference type="InterPro" id="IPR016181">
    <property type="entry name" value="Acyl_CoA_acyltransferase"/>
</dbReference>
<sequence length="178" mass="20655">MIKRNFTPFPILTTERLTLRQLSTDDQQDILALRSDPEINKYLAREPSKTIEDATNFINKVNEHIQKNNSIYWAITLAKTNTFVGTICLFNFSDEKNSGEIGYELMPKFQKQGIMTEAIKEVISYAFQWLKFQKIVAFTHQENHHSIKLLEKVNFLPSPETHQEDPGFNVFTCNSSCF</sequence>
<evidence type="ECO:0000313" key="4">
    <source>
        <dbReference type="Proteomes" id="UP000532273"/>
    </source>
</evidence>
<dbReference type="PROSITE" id="PS51186">
    <property type="entry name" value="GNAT"/>
    <property type="match status" value="1"/>
</dbReference>
<dbReference type="EC" id="2.3.1.267" evidence="3"/>
<reference evidence="5" key="2">
    <citation type="journal article" date="2019" name="Int. J. Syst. Evol. Microbiol.">
        <title>The Global Catalogue of Microorganisms (GCM) 10K type strain sequencing project: providing services to taxonomists for standard genome sequencing and annotation.</title>
        <authorList>
            <consortium name="The Broad Institute Genomics Platform"/>
            <consortium name="The Broad Institute Genome Sequencing Center for Infectious Disease"/>
            <person name="Wu L."/>
            <person name="Ma J."/>
        </authorList>
    </citation>
    <scope>NUCLEOTIDE SEQUENCE [LARGE SCALE GENOMIC DNA]</scope>
    <source>
        <strain evidence="5">CGMCC 1.15287</strain>
    </source>
</reference>
<protein>
    <submittedName>
        <fullName evidence="2 3">N-acetyltransferase</fullName>
        <ecNumber evidence="3">2.3.1.267</ecNumber>
    </submittedName>
</protein>
<reference evidence="2" key="1">
    <citation type="journal article" date="2014" name="Int. J. Syst. Evol. Microbiol.">
        <title>Complete genome of a new Firmicutes species belonging to the dominant human colonic microbiota ('Ruminococcus bicirculans') reveals two chromosomes and a selective capacity to utilize plant glucans.</title>
        <authorList>
            <consortium name="NISC Comparative Sequencing Program"/>
            <person name="Wegmann U."/>
            <person name="Louis P."/>
            <person name="Goesmann A."/>
            <person name="Henrissat B."/>
            <person name="Duncan S.H."/>
            <person name="Flint H.J."/>
        </authorList>
    </citation>
    <scope>NUCLEOTIDE SEQUENCE</scope>
    <source>
        <strain evidence="2">CGMCC 1.15287</strain>
    </source>
</reference>
<dbReference type="RefSeq" id="WP_183763848.1">
    <property type="nucleotide sequence ID" value="NZ_BMHZ01000001.1"/>
</dbReference>
<dbReference type="SUPFAM" id="SSF55729">
    <property type="entry name" value="Acyl-CoA N-acyltransferases (Nat)"/>
    <property type="match status" value="1"/>
</dbReference>